<evidence type="ECO:0000313" key="2">
    <source>
        <dbReference type="Proteomes" id="UP000243723"/>
    </source>
</evidence>
<keyword evidence="2" id="KW-1185">Reference proteome</keyword>
<name>A0A2P7YDB6_9PEZI</name>
<comment type="caution">
    <text evidence="1">The sequence shown here is derived from an EMBL/GenBank/DDBJ whole genome shotgun (WGS) entry which is preliminary data.</text>
</comment>
<evidence type="ECO:0000313" key="1">
    <source>
        <dbReference type="EMBL" id="PSK33950.1"/>
    </source>
</evidence>
<dbReference type="EMBL" id="NHZQ01000447">
    <property type="protein sequence ID" value="PSK33950.1"/>
    <property type="molecule type" value="Genomic_DNA"/>
</dbReference>
<dbReference type="Proteomes" id="UP000243723">
    <property type="component" value="Unassembled WGS sequence"/>
</dbReference>
<protein>
    <submittedName>
        <fullName evidence="1">Uncharacterized protein</fullName>
    </submittedName>
</protein>
<sequence length="163" mass="18015">MDIYPRQLLPPLPPPLLSPLLPEPALATVTSTVSVTVTETITERLLIQISPPTTSGSLLTTISTAPRSSSSFKALTKRWTTDTDIYQCFTPDTTPTSKIKPFHKWTTEEALFCTPPPASPPTHTVTYHSTFLWTKNFYCVKDGPTTACGRDTKRPDVHCTLTH</sequence>
<accession>A0A2P7YDB6</accession>
<proteinExistence type="predicted"/>
<organism evidence="1 2">
    <name type="scientific">Elsinoe australis</name>
    <dbReference type="NCBI Taxonomy" id="40998"/>
    <lineage>
        <taxon>Eukaryota</taxon>
        <taxon>Fungi</taxon>
        <taxon>Dikarya</taxon>
        <taxon>Ascomycota</taxon>
        <taxon>Pezizomycotina</taxon>
        <taxon>Dothideomycetes</taxon>
        <taxon>Dothideomycetidae</taxon>
        <taxon>Myriangiales</taxon>
        <taxon>Elsinoaceae</taxon>
        <taxon>Elsinoe</taxon>
    </lineage>
</organism>
<dbReference type="AlphaFoldDB" id="A0A2P7YDB6"/>
<gene>
    <name evidence="1" type="ORF">B9Z65_8276</name>
</gene>
<reference evidence="1 2" key="1">
    <citation type="submission" date="2017-05" db="EMBL/GenBank/DDBJ databases">
        <title>Draft genome sequence of Elsinoe australis.</title>
        <authorList>
            <person name="Cheng Q."/>
        </authorList>
    </citation>
    <scope>NUCLEOTIDE SEQUENCE [LARGE SCALE GENOMIC DNA]</scope>
    <source>
        <strain evidence="1 2">NL1</strain>
    </source>
</reference>